<dbReference type="PANTHER" id="PTHR40094:SF1">
    <property type="entry name" value="UBIQUITIN DOMAIN-CONTAINING PROTEIN"/>
    <property type="match status" value="1"/>
</dbReference>
<dbReference type="AlphaFoldDB" id="A0A5J4QEK6"/>
<proteinExistence type="predicted"/>
<dbReference type="Pfam" id="PF00207">
    <property type="entry name" value="A2M"/>
    <property type="match status" value="1"/>
</dbReference>
<reference evidence="2" key="1">
    <citation type="submission" date="2019-03" db="EMBL/GenBank/DDBJ databases">
        <title>Single cell metagenomics reveals metabolic interactions within the superorganism composed of flagellate Streblomastix strix and complex community of Bacteroidetes bacteria on its surface.</title>
        <authorList>
            <person name="Treitli S.C."/>
            <person name="Kolisko M."/>
            <person name="Husnik F."/>
            <person name="Keeling P."/>
            <person name="Hampl V."/>
        </authorList>
    </citation>
    <scope>NUCLEOTIDE SEQUENCE</scope>
    <source>
        <strain evidence="2">STM</strain>
    </source>
</reference>
<dbReference type="SMART" id="SM01360">
    <property type="entry name" value="A2M"/>
    <property type="match status" value="1"/>
</dbReference>
<gene>
    <name evidence="2" type="ORF">EZS27_029766</name>
</gene>
<dbReference type="GO" id="GO:0004866">
    <property type="term" value="F:endopeptidase inhibitor activity"/>
    <property type="evidence" value="ECO:0007669"/>
    <property type="project" value="InterPro"/>
</dbReference>
<comment type="caution">
    <text evidence="2">The sequence shown here is derived from an EMBL/GenBank/DDBJ whole genome shotgun (WGS) entry which is preliminary data.</text>
</comment>
<protein>
    <recommendedName>
        <fullName evidence="1">Alpha-2-macroglobulin domain-containing protein</fullName>
    </recommendedName>
</protein>
<name>A0A5J4QEK6_9ZZZZ</name>
<feature type="non-terminal residue" evidence="2">
    <location>
        <position position="1"/>
    </location>
</feature>
<dbReference type="InterPro" id="IPR001599">
    <property type="entry name" value="Macroglobln_a2"/>
</dbReference>
<organism evidence="2">
    <name type="scientific">termite gut metagenome</name>
    <dbReference type="NCBI Taxonomy" id="433724"/>
    <lineage>
        <taxon>unclassified sequences</taxon>
        <taxon>metagenomes</taxon>
        <taxon>organismal metagenomes</taxon>
    </lineage>
</organism>
<accession>A0A5J4QEK6</accession>
<dbReference type="InterPro" id="IPR002890">
    <property type="entry name" value="MG2"/>
</dbReference>
<dbReference type="EMBL" id="SNRY01003581">
    <property type="protein sequence ID" value="KAA6320466.1"/>
    <property type="molecule type" value="Genomic_DNA"/>
</dbReference>
<dbReference type="Pfam" id="PF01835">
    <property type="entry name" value="MG2"/>
    <property type="match status" value="1"/>
</dbReference>
<dbReference type="Gene3D" id="2.60.40.1930">
    <property type="match status" value="1"/>
</dbReference>
<evidence type="ECO:0000313" key="2">
    <source>
        <dbReference type="EMBL" id="KAA6320466.1"/>
    </source>
</evidence>
<feature type="non-terminal residue" evidence="2">
    <location>
        <position position="834"/>
    </location>
</feature>
<dbReference type="PANTHER" id="PTHR40094">
    <property type="entry name" value="ALPHA-2-MACROGLOBULIN HOMOLOG"/>
    <property type="match status" value="1"/>
</dbReference>
<evidence type="ECO:0000259" key="1">
    <source>
        <dbReference type="SMART" id="SM01360"/>
    </source>
</evidence>
<sequence length="834" mass="92887">ESDYAGYTVEKNEDTDMPLQRIGVSYVLNESVTDSPQMILLTDRALYRPGQTVYVKGIAYRSQTDTANVIAGENYTLSFTDANRRKVGEKEIHTNEFGSFTAEFVLPSGGLNGEYYLKTKGGSASIRVEEYKRPTFDIVFAPQEGAYRLGDSLRVKGTVKTYSGVPVQEASVKYTVTRRSYTWLRLFNNDDTLLASGSVMPDETGEFAVPLLLKGEKAVNSFFTYQIEATVTNVAGETQTSAMSIAAGNRSLLLSAKIDRLICKENAGSVVFAAVNLMDMPVNVPGEYKLFPVAALNSPAYAGTFVSNVETSLSAWQSLPSGAYKLVVSATDEQGRKADYEQEVVLFSINDTRPPVDTKLWYYPVNTTFDASHPASFLFGTSGKDAYILTDIRCGNRRLESSVLHLSDSVIRFHYPYKEEYGDGLVLSFCFVKAGQLYRQQLSLEKKLPEKELKITREVFRDNLRPGQEEEWRFTVKTPQGLPAEAEMLTFMYDASLDKIWKNNNRTFQVHYPVRFPRFNWTTSYTRYIYYNLWFPYTRLTVPGLVYDAFLGDPLSFGEMVVGYGKPSSRLSQVTSGYTSSMDEVSMNRKSVEALPAGDIQAETDDAPAEVRTHFAETAFFYPQLRTNENGEIVFSFIVPQSLTRWNFHGYAHTKGMLTGTIDGETVTSKDLMLTPNLPRFVRTGDKTSVAATVTNLTGKNLVGTVTFTLFDPMTEKVITTQKQAFTAETGTTTSANFLFTADGKQDVLGCRIVAQSGSFSDGEQHLLPVLSNQESITETLAMPIRGEEKKAFSIESLFNNNSKTATNRRLTIEFSANPAWYAVQALPALSQPT</sequence>
<dbReference type="InterPro" id="IPR051802">
    <property type="entry name" value="YfhM-like"/>
</dbReference>
<feature type="domain" description="Alpha-2-macroglobulin" evidence="1">
    <location>
        <begin position="618"/>
        <end position="708"/>
    </location>
</feature>